<accession>A0ABP1GFD9</accession>
<dbReference type="InterPro" id="IPR006913">
    <property type="entry name" value="CENP-V/GFA"/>
</dbReference>
<evidence type="ECO:0000313" key="6">
    <source>
        <dbReference type="EMBL" id="CAL5229428.1"/>
    </source>
</evidence>
<dbReference type="PANTHER" id="PTHR33337">
    <property type="entry name" value="GFA DOMAIN-CONTAINING PROTEIN"/>
    <property type="match status" value="1"/>
</dbReference>
<dbReference type="InterPro" id="IPR011057">
    <property type="entry name" value="Mss4-like_sf"/>
</dbReference>
<evidence type="ECO:0000256" key="2">
    <source>
        <dbReference type="ARBA" id="ARBA00022723"/>
    </source>
</evidence>
<reference evidence="6 7" key="1">
    <citation type="submission" date="2024-06" db="EMBL/GenBank/DDBJ databases">
        <authorList>
            <person name="Kraege A."/>
            <person name="Thomma B."/>
        </authorList>
    </citation>
    <scope>NUCLEOTIDE SEQUENCE [LARGE SCALE GENOMIC DNA]</scope>
</reference>
<evidence type="ECO:0000256" key="4">
    <source>
        <dbReference type="ARBA" id="ARBA00023239"/>
    </source>
</evidence>
<keyword evidence="7" id="KW-1185">Reference proteome</keyword>
<gene>
    <name evidence="6" type="primary">g12750</name>
    <name evidence="6" type="ORF">VP750_LOCUS11334</name>
</gene>
<evidence type="ECO:0000256" key="1">
    <source>
        <dbReference type="ARBA" id="ARBA00005495"/>
    </source>
</evidence>
<dbReference type="Proteomes" id="UP001497392">
    <property type="component" value="Unassembled WGS sequence"/>
</dbReference>
<comment type="caution">
    <text evidence="6">The sequence shown here is derived from an EMBL/GenBank/DDBJ whole genome shotgun (WGS) entry which is preliminary data.</text>
</comment>
<keyword evidence="4" id="KW-0456">Lyase</keyword>
<dbReference type="SUPFAM" id="SSF51316">
    <property type="entry name" value="Mss4-like"/>
    <property type="match status" value="1"/>
</dbReference>
<name>A0ABP1GFD9_9CHLO</name>
<protein>
    <submittedName>
        <fullName evidence="6">G12750 protein</fullName>
    </submittedName>
</protein>
<dbReference type="PANTHER" id="PTHR33337:SF40">
    <property type="entry name" value="CENP-V_GFA DOMAIN-CONTAINING PROTEIN-RELATED"/>
    <property type="match status" value="1"/>
</dbReference>
<feature type="domain" description="CENP-V/GFA" evidence="5">
    <location>
        <begin position="5"/>
        <end position="130"/>
    </location>
</feature>
<organism evidence="6 7">
    <name type="scientific">Coccomyxa viridis</name>
    <dbReference type="NCBI Taxonomy" id="1274662"/>
    <lineage>
        <taxon>Eukaryota</taxon>
        <taxon>Viridiplantae</taxon>
        <taxon>Chlorophyta</taxon>
        <taxon>core chlorophytes</taxon>
        <taxon>Trebouxiophyceae</taxon>
        <taxon>Trebouxiophyceae incertae sedis</taxon>
        <taxon>Coccomyxaceae</taxon>
        <taxon>Coccomyxa</taxon>
    </lineage>
</organism>
<keyword evidence="3" id="KW-0862">Zinc</keyword>
<evidence type="ECO:0000256" key="3">
    <source>
        <dbReference type="ARBA" id="ARBA00022833"/>
    </source>
</evidence>
<evidence type="ECO:0000259" key="5">
    <source>
        <dbReference type="PROSITE" id="PS51891"/>
    </source>
</evidence>
<evidence type="ECO:0000313" key="7">
    <source>
        <dbReference type="Proteomes" id="UP001497392"/>
    </source>
</evidence>
<dbReference type="EMBL" id="CAXHTA020000020">
    <property type="protein sequence ID" value="CAL5229428.1"/>
    <property type="molecule type" value="Genomic_DNA"/>
</dbReference>
<sequence>MALNLEGGCLCGDIRYKVSGELDPEDTPSLCHCRTCQQASGAPVMPWATFNEKDIIITRGEPKVYHSSETAVRKFCGRCGSQIFFHRRGSHMLEITTVSLDTPDAIDPVRHIWVQSQRKYLNITDSLPKHQQES</sequence>
<dbReference type="PROSITE" id="PS51891">
    <property type="entry name" value="CENP_V_GFA"/>
    <property type="match status" value="1"/>
</dbReference>
<comment type="similarity">
    <text evidence="1">Belongs to the Gfa family.</text>
</comment>
<dbReference type="Gene3D" id="3.90.1590.10">
    <property type="entry name" value="glutathione-dependent formaldehyde- activating enzyme (gfa)"/>
    <property type="match status" value="1"/>
</dbReference>
<dbReference type="Pfam" id="PF04828">
    <property type="entry name" value="GFA"/>
    <property type="match status" value="1"/>
</dbReference>
<proteinExistence type="inferred from homology"/>
<keyword evidence="2" id="KW-0479">Metal-binding</keyword>